<evidence type="ECO:0000256" key="3">
    <source>
        <dbReference type="ARBA" id="ARBA00022989"/>
    </source>
</evidence>
<comment type="subcellular location">
    <subcellularLocation>
        <location evidence="1">Membrane</location>
        <topology evidence="1">Multi-pass membrane protein</topology>
    </subcellularLocation>
</comment>
<gene>
    <name evidence="6" type="ORF">COW11_01570</name>
</gene>
<evidence type="ECO:0000313" key="6">
    <source>
        <dbReference type="EMBL" id="PIW66765.1"/>
    </source>
</evidence>
<evidence type="ECO:0008006" key="8">
    <source>
        <dbReference type="Google" id="ProtNLM"/>
    </source>
</evidence>
<keyword evidence="4 5" id="KW-0472">Membrane</keyword>
<feature type="transmembrane region" description="Helical" evidence="5">
    <location>
        <begin position="6"/>
        <end position="26"/>
    </location>
</feature>
<name>A0A2J0LFZ7_9BACT</name>
<evidence type="ECO:0000256" key="5">
    <source>
        <dbReference type="SAM" id="Phobius"/>
    </source>
</evidence>
<accession>A0A2J0LFZ7</accession>
<proteinExistence type="predicted"/>
<dbReference type="PANTHER" id="PTHR43359:SF1">
    <property type="entry name" value="FORMATE HYDROGENLYASE SUBUNIT 4-RELATED"/>
    <property type="match status" value="1"/>
</dbReference>
<feature type="transmembrane region" description="Helical" evidence="5">
    <location>
        <begin position="210"/>
        <end position="229"/>
    </location>
</feature>
<feature type="transmembrane region" description="Helical" evidence="5">
    <location>
        <begin position="178"/>
        <end position="198"/>
    </location>
</feature>
<evidence type="ECO:0000256" key="2">
    <source>
        <dbReference type="ARBA" id="ARBA00022692"/>
    </source>
</evidence>
<evidence type="ECO:0000313" key="7">
    <source>
        <dbReference type="Proteomes" id="UP000231267"/>
    </source>
</evidence>
<dbReference type="PANTHER" id="PTHR43359">
    <property type="entry name" value="FORMATE HYDROGENLYASE SUBUNIT 4"/>
    <property type="match status" value="1"/>
</dbReference>
<dbReference type="InterPro" id="IPR001694">
    <property type="entry name" value="NADH_UbQ_OxRdtase_su1/FPO"/>
</dbReference>
<feature type="transmembrane region" description="Helical" evidence="5">
    <location>
        <begin position="275"/>
        <end position="296"/>
    </location>
</feature>
<organism evidence="6 7">
    <name type="scientific">Candidatus Taenaricola geysiri</name>
    <dbReference type="NCBI Taxonomy" id="1974752"/>
    <lineage>
        <taxon>Bacteria</taxon>
        <taxon>Pseudomonadati</taxon>
        <taxon>Candidatus Omnitrophota</taxon>
        <taxon>Candidatus Taenaricola</taxon>
    </lineage>
</organism>
<keyword evidence="2 5" id="KW-0812">Transmembrane</keyword>
<dbReference type="Pfam" id="PF00146">
    <property type="entry name" value="NADHdh"/>
    <property type="match status" value="1"/>
</dbReference>
<feature type="transmembrane region" description="Helical" evidence="5">
    <location>
        <begin position="235"/>
        <end position="263"/>
    </location>
</feature>
<keyword evidence="3 5" id="KW-1133">Transmembrane helix</keyword>
<feature type="transmembrane region" description="Helical" evidence="5">
    <location>
        <begin position="65"/>
        <end position="91"/>
    </location>
</feature>
<feature type="transmembrane region" description="Helical" evidence="5">
    <location>
        <begin position="103"/>
        <end position="122"/>
    </location>
</feature>
<evidence type="ECO:0000256" key="1">
    <source>
        <dbReference type="ARBA" id="ARBA00004141"/>
    </source>
</evidence>
<feature type="transmembrane region" description="Helical" evidence="5">
    <location>
        <begin position="143"/>
        <end position="166"/>
    </location>
</feature>
<dbReference type="InterPro" id="IPR052561">
    <property type="entry name" value="ComplexI_Subunit1"/>
</dbReference>
<reference evidence="6 7" key="1">
    <citation type="submission" date="2017-09" db="EMBL/GenBank/DDBJ databases">
        <title>Depth-based differentiation of microbial function through sediment-hosted aquifers and enrichment of novel symbionts in the deep terrestrial subsurface.</title>
        <authorList>
            <person name="Probst A.J."/>
            <person name="Ladd B."/>
            <person name="Jarett J.K."/>
            <person name="Geller-Mcgrath D.E."/>
            <person name="Sieber C.M."/>
            <person name="Emerson J.B."/>
            <person name="Anantharaman K."/>
            <person name="Thomas B.C."/>
            <person name="Malmstrom R."/>
            <person name="Stieglmeier M."/>
            <person name="Klingl A."/>
            <person name="Woyke T."/>
            <person name="Ryan C.M."/>
            <person name="Banfield J.F."/>
        </authorList>
    </citation>
    <scope>NUCLEOTIDE SEQUENCE [LARGE SCALE GENOMIC DNA]</scope>
    <source>
        <strain evidence="6">CG12_big_fil_rev_8_21_14_0_65_43_15</strain>
    </source>
</reference>
<dbReference type="EMBL" id="PFGP01000030">
    <property type="protein sequence ID" value="PIW66765.1"/>
    <property type="molecule type" value="Genomic_DNA"/>
</dbReference>
<dbReference type="GO" id="GO:0005886">
    <property type="term" value="C:plasma membrane"/>
    <property type="evidence" value="ECO:0007669"/>
    <property type="project" value="TreeGrafter"/>
</dbReference>
<sequence>MKDIFYFLIFPGFLFTAIIGLLLAWVDRKVTARLQWRVGPPWYQPFADFIKLMGKEVIIPKAGSVFVFLMAPVIGLIAVTLVSVILLLVLIAPGEGFGGDIIVALYLSAIPALSVIIGGFASRNSLASLGASREMKLMLSYELPFIIAVFVPVIISGGIISFSALLDFQRQNGIFLNHISAVLAFVVSIMCAQAKLCLVPFDAPEAEAEIIAGGYIEYSGAALALFKLTRAMNLFVMPFFLTVIFMGANFFLFPIAVIAVILIRNTNPRVRIDQATRFFWGPMTVMAALAAGLALLGY</sequence>
<dbReference type="Proteomes" id="UP000231267">
    <property type="component" value="Unassembled WGS sequence"/>
</dbReference>
<evidence type="ECO:0000256" key="4">
    <source>
        <dbReference type="ARBA" id="ARBA00023136"/>
    </source>
</evidence>
<comment type="caution">
    <text evidence="6">The sequence shown here is derived from an EMBL/GenBank/DDBJ whole genome shotgun (WGS) entry which is preliminary data.</text>
</comment>
<protein>
    <recommendedName>
        <fullName evidence="8">NADH-quinone oxidoreductase subunit H</fullName>
    </recommendedName>
</protein>
<dbReference type="AlphaFoldDB" id="A0A2J0LFZ7"/>